<feature type="compositionally biased region" description="Acidic residues" evidence="1">
    <location>
        <begin position="186"/>
        <end position="195"/>
    </location>
</feature>
<dbReference type="Pfam" id="PF25459">
    <property type="entry name" value="AIM3_BBC1_C"/>
    <property type="match status" value="1"/>
</dbReference>
<dbReference type="EMBL" id="JASBNA010000040">
    <property type="protein sequence ID" value="KAK7681647.1"/>
    <property type="molecule type" value="Genomic_DNA"/>
</dbReference>
<name>A0AAW0FQU0_9APHY</name>
<feature type="compositionally biased region" description="Basic and acidic residues" evidence="1">
    <location>
        <begin position="130"/>
        <end position="141"/>
    </location>
</feature>
<reference evidence="3 4" key="1">
    <citation type="submission" date="2022-09" db="EMBL/GenBank/DDBJ databases">
        <authorList>
            <person name="Palmer J.M."/>
        </authorList>
    </citation>
    <scope>NUCLEOTIDE SEQUENCE [LARGE SCALE GENOMIC DNA]</scope>
    <source>
        <strain evidence="3 4">DSM 7382</strain>
    </source>
</reference>
<feature type="compositionally biased region" description="Acidic residues" evidence="1">
    <location>
        <begin position="120"/>
        <end position="129"/>
    </location>
</feature>
<feature type="compositionally biased region" description="Acidic residues" evidence="1">
    <location>
        <begin position="21"/>
        <end position="30"/>
    </location>
</feature>
<feature type="compositionally biased region" description="Pro residues" evidence="1">
    <location>
        <begin position="441"/>
        <end position="457"/>
    </location>
</feature>
<evidence type="ECO:0000259" key="2">
    <source>
        <dbReference type="Pfam" id="PF25459"/>
    </source>
</evidence>
<sequence>MDIPDSPPHMLESSPEPEPQFTEEPEEEEAPPPPPPGRRQSRHVPSPLQQRKHEKEILDDEDGDPIDPGFHSPLKSPTLPSAGFPSAPLSPPSPPPVIPTSARPISPAKVPPPPPVPTAEEGEAEEDEEQTRRRTIAERMAKLGGIRFGAPPMAPAPMRRPQPPPPKEEETGTETEQQEEARSEGAEEPPEEEDEYARKQRIAARIAGMGGMRFGMMPTPMSPPAPVRRATIQEEETRPPPPPRHTDDIEDEGVHVDAEESEAEEVTHAEAQQEEAPPPVPDRTPRRGSSTHAPQRAPPVPTSYARPPIPQGRPPIPPTSPRIPSPTAGRKSSVSTVASHSAPSPPAREVPIPPVSDYVMVDEPESVEEPPPPPPPRPTRAPPSRSAPVPPPAPSHAPSGEASSSWQLPTIPTSPFDFETETDLSLSGQWSEDSTNYPSSAAPPPPPTKSQPPPPPTDVQLSADDLMALWGRVGVQIHEVAATLFDKSKKSLIGDGSYTGFIDAALSHVPNALRPSTSDSFGYLIYSQAGPSVQRRASDIMPGDIIVLQDAKLKGHKGIQIYHQNVGAGEPVVAIVADFETKKSKVKVFQANQHVGHQSVESTSYRLEDLKSGTVKVFRVLSS</sequence>
<organism evidence="3 4">
    <name type="scientific">Cerrena zonata</name>
    <dbReference type="NCBI Taxonomy" id="2478898"/>
    <lineage>
        <taxon>Eukaryota</taxon>
        <taxon>Fungi</taxon>
        <taxon>Dikarya</taxon>
        <taxon>Basidiomycota</taxon>
        <taxon>Agaricomycotina</taxon>
        <taxon>Agaricomycetes</taxon>
        <taxon>Polyporales</taxon>
        <taxon>Cerrenaceae</taxon>
        <taxon>Cerrena</taxon>
    </lineage>
</organism>
<feature type="region of interest" description="Disordered" evidence="1">
    <location>
        <begin position="1"/>
        <end position="461"/>
    </location>
</feature>
<proteinExistence type="predicted"/>
<feature type="compositionally biased region" description="Pro residues" evidence="1">
    <location>
        <begin position="369"/>
        <end position="381"/>
    </location>
</feature>
<accession>A0AAW0FQU0</accession>
<feature type="compositionally biased region" description="Pro residues" evidence="1">
    <location>
        <begin position="343"/>
        <end position="354"/>
    </location>
</feature>
<evidence type="ECO:0000313" key="3">
    <source>
        <dbReference type="EMBL" id="KAK7681647.1"/>
    </source>
</evidence>
<feature type="compositionally biased region" description="Basic and acidic residues" evidence="1">
    <location>
        <begin position="231"/>
        <end position="258"/>
    </location>
</feature>
<feature type="compositionally biased region" description="Polar residues" evidence="1">
    <location>
        <begin position="330"/>
        <end position="342"/>
    </location>
</feature>
<feature type="domain" description="BBC1/AIM3 cysteine proteinase-fold" evidence="2">
    <location>
        <begin position="453"/>
        <end position="622"/>
    </location>
</feature>
<dbReference type="InterPro" id="IPR057402">
    <property type="entry name" value="AIM3_BBC1_C"/>
</dbReference>
<dbReference type="AlphaFoldDB" id="A0AAW0FQU0"/>
<feature type="compositionally biased region" description="Polar residues" evidence="1">
    <location>
        <begin position="423"/>
        <end position="437"/>
    </location>
</feature>
<gene>
    <name evidence="3" type="ORF">QCA50_015381</name>
</gene>
<comment type="caution">
    <text evidence="3">The sequence shown here is derived from an EMBL/GenBank/DDBJ whole genome shotgun (WGS) entry which is preliminary data.</text>
</comment>
<dbReference type="Proteomes" id="UP001385951">
    <property type="component" value="Unassembled WGS sequence"/>
</dbReference>
<feature type="compositionally biased region" description="Pro residues" evidence="1">
    <location>
        <begin position="88"/>
        <end position="98"/>
    </location>
</feature>
<evidence type="ECO:0000256" key="1">
    <source>
        <dbReference type="SAM" id="MobiDB-lite"/>
    </source>
</evidence>
<feature type="compositionally biased region" description="Low complexity" evidence="1">
    <location>
        <begin position="396"/>
        <end position="405"/>
    </location>
</feature>
<evidence type="ECO:0000313" key="4">
    <source>
        <dbReference type="Proteomes" id="UP001385951"/>
    </source>
</evidence>
<keyword evidence="4" id="KW-1185">Reference proteome</keyword>
<feature type="compositionally biased region" description="Pro residues" evidence="1">
    <location>
        <begin position="152"/>
        <end position="165"/>
    </location>
</feature>
<protein>
    <recommendedName>
        <fullName evidence="2">BBC1/AIM3 cysteine proteinase-fold domain-containing protein</fullName>
    </recommendedName>
</protein>
<feature type="compositionally biased region" description="Low complexity" evidence="1">
    <location>
        <begin position="99"/>
        <end position="108"/>
    </location>
</feature>
<feature type="compositionally biased region" description="Pro residues" evidence="1">
    <location>
        <begin position="296"/>
        <end position="324"/>
    </location>
</feature>